<accession>H0R4P8</accession>
<dbReference type="AlphaFoldDB" id="H0R4P8"/>
<dbReference type="Proteomes" id="UP000035034">
    <property type="component" value="Unassembled WGS sequence"/>
</dbReference>
<dbReference type="Gene3D" id="2.40.128.270">
    <property type="match status" value="2"/>
</dbReference>
<evidence type="ECO:0000259" key="2">
    <source>
        <dbReference type="Pfam" id="PF03724"/>
    </source>
</evidence>
<dbReference type="Pfam" id="PF03724">
    <property type="entry name" value="META"/>
    <property type="match status" value="2"/>
</dbReference>
<gene>
    <name evidence="3" type="ORF">GOEFS_105_00600</name>
</gene>
<dbReference type="PANTHER" id="PTHR35535:SF2">
    <property type="entry name" value="DUF306 DOMAIN-CONTAINING PROTEIN"/>
    <property type="match status" value="1"/>
</dbReference>
<sequence length="247" mass="25897">MLVGSAATAAPAKPGKNPLSGRTFVSETVSGNNPLPGGGPITMVFGATNQVSINAGCNQMRSTVDLARGRLRVAQPMVSTRKACVGAVRGADAWITGFLMKKPTWRLDDADLTLNTSNVRVRLVDRKEAADRPFIGTKWTVTALLNKGAVVAAPSLTKSAPTLRFNNFQISGTTGCNSLSGVAIPVTSMIVFGPVSTSGRPCKDPGQRQVQKSLLKALGGLQNYVVDGKKLTVVNSEGVGFVARTDR</sequence>
<evidence type="ECO:0000313" key="4">
    <source>
        <dbReference type="Proteomes" id="UP000035034"/>
    </source>
</evidence>
<reference evidence="3 4" key="1">
    <citation type="submission" date="2011-12" db="EMBL/GenBank/DDBJ databases">
        <title>Whole genome shotgun sequence of Gordonia effusa NBRC 100432.</title>
        <authorList>
            <person name="Yoshida I."/>
            <person name="Takarada H."/>
            <person name="Hosoyama A."/>
            <person name="Tsuchikane K."/>
            <person name="Katsumata H."/>
            <person name="Yamazaki S."/>
            <person name="Fujita N."/>
        </authorList>
    </citation>
    <scope>NUCLEOTIDE SEQUENCE [LARGE SCALE GENOMIC DNA]</scope>
    <source>
        <strain evidence="3 4">NBRC 100432</strain>
    </source>
</reference>
<proteinExistence type="predicted"/>
<dbReference type="InterPro" id="IPR005184">
    <property type="entry name" value="DUF306_Meta_HslJ"/>
</dbReference>
<feature type="region of interest" description="Disordered" evidence="1">
    <location>
        <begin position="1"/>
        <end position="22"/>
    </location>
</feature>
<feature type="domain" description="DUF306" evidence="2">
    <location>
        <begin position="18"/>
        <end position="123"/>
    </location>
</feature>
<dbReference type="InterPro" id="IPR053147">
    <property type="entry name" value="Hsp_HslJ-like"/>
</dbReference>
<dbReference type="PANTHER" id="PTHR35535">
    <property type="entry name" value="HEAT SHOCK PROTEIN HSLJ"/>
    <property type="match status" value="1"/>
</dbReference>
<dbReference type="STRING" id="1077974.GOEFS_105_00600"/>
<organism evidence="3 4">
    <name type="scientific">Gordonia effusa NBRC 100432</name>
    <dbReference type="NCBI Taxonomy" id="1077974"/>
    <lineage>
        <taxon>Bacteria</taxon>
        <taxon>Bacillati</taxon>
        <taxon>Actinomycetota</taxon>
        <taxon>Actinomycetes</taxon>
        <taxon>Mycobacteriales</taxon>
        <taxon>Gordoniaceae</taxon>
        <taxon>Gordonia</taxon>
    </lineage>
</organism>
<name>H0R4P8_9ACTN</name>
<comment type="caution">
    <text evidence="3">The sequence shown here is derived from an EMBL/GenBank/DDBJ whole genome shotgun (WGS) entry which is preliminary data.</text>
</comment>
<protein>
    <recommendedName>
        <fullName evidence="2">DUF306 domain-containing protein</fullName>
    </recommendedName>
</protein>
<evidence type="ECO:0000256" key="1">
    <source>
        <dbReference type="SAM" id="MobiDB-lite"/>
    </source>
</evidence>
<dbReference type="EMBL" id="BAEH01000105">
    <property type="protein sequence ID" value="GAB20049.1"/>
    <property type="molecule type" value="Genomic_DNA"/>
</dbReference>
<dbReference type="InterPro" id="IPR038670">
    <property type="entry name" value="HslJ-like_sf"/>
</dbReference>
<evidence type="ECO:0000313" key="3">
    <source>
        <dbReference type="EMBL" id="GAB20049.1"/>
    </source>
</evidence>
<keyword evidence="4" id="KW-1185">Reference proteome</keyword>
<dbReference type="eggNOG" id="COG3187">
    <property type="taxonomic scope" value="Bacteria"/>
</dbReference>
<feature type="domain" description="DUF306" evidence="2">
    <location>
        <begin position="133"/>
        <end position="238"/>
    </location>
</feature>